<keyword evidence="2" id="KW-1185">Reference proteome</keyword>
<proteinExistence type="predicted"/>
<comment type="caution">
    <text evidence="1">The sequence shown here is derived from an EMBL/GenBank/DDBJ whole genome shotgun (WGS) entry which is preliminary data.</text>
</comment>
<feature type="non-terminal residue" evidence="1">
    <location>
        <position position="59"/>
    </location>
</feature>
<name>A0ABN7XNV1_GIGMA</name>
<protein>
    <submittedName>
        <fullName evidence="1">19626_t:CDS:1</fullName>
    </submittedName>
</protein>
<evidence type="ECO:0000313" key="2">
    <source>
        <dbReference type="Proteomes" id="UP000789901"/>
    </source>
</evidence>
<evidence type="ECO:0000313" key="1">
    <source>
        <dbReference type="EMBL" id="CAG8856707.1"/>
    </source>
</evidence>
<reference evidence="1 2" key="1">
    <citation type="submission" date="2021-06" db="EMBL/GenBank/DDBJ databases">
        <authorList>
            <person name="Kallberg Y."/>
            <person name="Tangrot J."/>
            <person name="Rosling A."/>
        </authorList>
    </citation>
    <scope>NUCLEOTIDE SEQUENCE [LARGE SCALE GENOMIC DNA]</scope>
    <source>
        <strain evidence="1 2">120-4 pot B 10/14</strain>
    </source>
</reference>
<dbReference type="Proteomes" id="UP000789901">
    <property type="component" value="Unassembled WGS sequence"/>
</dbReference>
<sequence length="59" mass="6980">KRISPEIRALLEGYFLAENINKSDRYTVQDMHDELVRHVQEGEIKVEEVPKVTTIQNWI</sequence>
<accession>A0ABN7XNV1</accession>
<dbReference type="EMBL" id="CAJVQB010162931">
    <property type="protein sequence ID" value="CAG8856707.1"/>
    <property type="molecule type" value="Genomic_DNA"/>
</dbReference>
<organism evidence="1 2">
    <name type="scientific">Gigaspora margarita</name>
    <dbReference type="NCBI Taxonomy" id="4874"/>
    <lineage>
        <taxon>Eukaryota</taxon>
        <taxon>Fungi</taxon>
        <taxon>Fungi incertae sedis</taxon>
        <taxon>Mucoromycota</taxon>
        <taxon>Glomeromycotina</taxon>
        <taxon>Glomeromycetes</taxon>
        <taxon>Diversisporales</taxon>
        <taxon>Gigasporaceae</taxon>
        <taxon>Gigaspora</taxon>
    </lineage>
</organism>
<gene>
    <name evidence="1" type="ORF">GMARGA_LOCUS45528</name>
</gene>
<feature type="non-terminal residue" evidence="1">
    <location>
        <position position="1"/>
    </location>
</feature>